<gene>
    <name evidence="2" type="ORF">PRZ03_05910</name>
</gene>
<reference evidence="2 3" key="1">
    <citation type="submission" date="2022-10" db="EMBL/GenBank/DDBJ databases">
        <title>Paucibacter sp. hw1 Genome sequencing.</title>
        <authorList>
            <person name="Park S."/>
        </authorList>
    </citation>
    <scope>NUCLEOTIDE SEQUENCE [LARGE SCALE GENOMIC DNA]</scope>
    <source>
        <strain evidence="3">hw1</strain>
    </source>
</reference>
<dbReference type="EMBL" id="JAQQXT010000003">
    <property type="protein sequence ID" value="MDC8771098.1"/>
    <property type="molecule type" value="Genomic_DNA"/>
</dbReference>
<keyword evidence="3" id="KW-1185">Reference proteome</keyword>
<dbReference type="RefSeq" id="WP_273599444.1">
    <property type="nucleotide sequence ID" value="NZ_JAQQXT010000003.1"/>
</dbReference>
<comment type="caution">
    <text evidence="2">The sequence shown here is derived from an EMBL/GenBank/DDBJ whole genome shotgun (WGS) entry which is preliminary data.</text>
</comment>
<proteinExistence type="predicted"/>
<name>A0ABT5KB51_9BURK</name>
<evidence type="ECO:0000256" key="1">
    <source>
        <dbReference type="SAM" id="MobiDB-lite"/>
    </source>
</evidence>
<evidence type="ECO:0000313" key="3">
    <source>
        <dbReference type="Proteomes" id="UP001221189"/>
    </source>
</evidence>
<organism evidence="2 3">
    <name type="scientific">Roseateles albus</name>
    <dbReference type="NCBI Taxonomy" id="2987525"/>
    <lineage>
        <taxon>Bacteria</taxon>
        <taxon>Pseudomonadati</taxon>
        <taxon>Pseudomonadota</taxon>
        <taxon>Betaproteobacteria</taxon>
        <taxon>Burkholderiales</taxon>
        <taxon>Sphaerotilaceae</taxon>
        <taxon>Roseateles</taxon>
    </lineage>
</organism>
<dbReference type="Proteomes" id="UP001221189">
    <property type="component" value="Unassembled WGS sequence"/>
</dbReference>
<feature type="region of interest" description="Disordered" evidence="1">
    <location>
        <begin position="22"/>
        <end position="41"/>
    </location>
</feature>
<sequence>MAAAAPKLASKVAAKPAAKATAAAKPVAAKPVASKAAAAPKTATKAAAKTELKAATAKPAVQIEAKPKLKLVRDSFTMPRADFELITRLKDRAIGFKRSTKKSELLRAGLQALMALTDKQLAAILTALTPIKTGRPKKSD</sequence>
<accession>A0ABT5KB51</accession>
<evidence type="ECO:0000313" key="2">
    <source>
        <dbReference type="EMBL" id="MDC8771098.1"/>
    </source>
</evidence>
<protein>
    <submittedName>
        <fullName evidence="2">Uncharacterized protein</fullName>
    </submittedName>
</protein>